<evidence type="ECO:0000256" key="4">
    <source>
        <dbReference type="ARBA" id="ARBA00022490"/>
    </source>
</evidence>
<feature type="compositionally biased region" description="Basic and acidic residues" evidence="11">
    <location>
        <begin position="34"/>
        <end position="52"/>
    </location>
</feature>
<dbReference type="GO" id="GO:0006397">
    <property type="term" value="P:mRNA processing"/>
    <property type="evidence" value="ECO:0007669"/>
    <property type="project" value="UniProtKB-KW"/>
</dbReference>
<dbReference type="EMBL" id="JABWDY010038767">
    <property type="protein sequence ID" value="KAF5179434.1"/>
    <property type="molecule type" value="Genomic_DNA"/>
</dbReference>
<dbReference type="Pfam" id="PF15264">
    <property type="entry name" value="TSSC4"/>
    <property type="match status" value="1"/>
</dbReference>
<keyword evidence="4" id="KW-0963">Cytoplasm</keyword>
<name>A0A7J6V308_THATH</name>
<proteinExistence type="inferred from homology"/>
<organism evidence="12 13">
    <name type="scientific">Thalictrum thalictroides</name>
    <name type="common">Rue-anemone</name>
    <name type="synonym">Anemone thalictroides</name>
    <dbReference type="NCBI Taxonomy" id="46969"/>
    <lineage>
        <taxon>Eukaryota</taxon>
        <taxon>Viridiplantae</taxon>
        <taxon>Streptophyta</taxon>
        <taxon>Embryophyta</taxon>
        <taxon>Tracheophyta</taxon>
        <taxon>Spermatophyta</taxon>
        <taxon>Magnoliopsida</taxon>
        <taxon>Ranunculales</taxon>
        <taxon>Ranunculaceae</taxon>
        <taxon>Thalictroideae</taxon>
        <taxon>Thalictrum</taxon>
    </lineage>
</organism>
<dbReference type="Proteomes" id="UP000554482">
    <property type="component" value="Unassembled WGS sequence"/>
</dbReference>
<dbReference type="OrthoDB" id="1906282at2759"/>
<dbReference type="GO" id="GO:0005681">
    <property type="term" value="C:spliceosomal complex"/>
    <property type="evidence" value="ECO:0007669"/>
    <property type="project" value="UniProtKB-KW"/>
</dbReference>
<evidence type="ECO:0000256" key="5">
    <source>
        <dbReference type="ARBA" id="ARBA00022664"/>
    </source>
</evidence>
<feature type="compositionally biased region" description="Polar residues" evidence="11">
    <location>
        <begin position="384"/>
        <end position="394"/>
    </location>
</feature>
<evidence type="ECO:0000256" key="2">
    <source>
        <dbReference type="ARBA" id="ARBA00004496"/>
    </source>
</evidence>
<dbReference type="AlphaFoldDB" id="A0A7J6V308"/>
<evidence type="ECO:0000256" key="3">
    <source>
        <dbReference type="ARBA" id="ARBA00010362"/>
    </source>
</evidence>
<keyword evidence="13" id="KW-1185">Reference proteome</keyword>
<evidence type="ECO:0000256" key="7">
    <source>
        <dbReference type="ARBA" id="ARBA00023187"/>
    </source>
</evidence>
<evidence type="ECO:0000256" key="9">
    <source>
        <dbReference type="ARBA" id="ARBA00035304"/>
    </source>
</evidence>
<dbReference type="PANTHER" id="PTHR13445">
    <property type="entry name" value="TUMOR SUPPRESSING SUBTRANSFERABLE CANDIDATE 4 TSSC4"/>
    <property type="match status" value="1"/>
</dbReference>
<evidence type="ECO:0000256" key="8">
    <source>
        <dbReference type="ARBA" id="ARBA00023242"/>
    </source>
</evidence>
<feature type="region of interest" description="Disordered" evidence="11">
    <location>
        <begin position="34"/>
        <end position="143"/>
    </location>
</feature>
<evidence type="ECO:0000313" key="12">
    <source>
        <dbReference type="EMBL" id="KAF5179434.1"/>
    </source>
</evidence>
<evidence type="ECO:0000256" key="6">
    <source>
        <dbReference type="ARBA" id="ARBA00022728"/>
    </source>
</evidence>
<keyword evidence="8" id="KW-0539">Nucleus</keyword>
<accession>A0A7J6V308</accession>
<evidence type="ECO:0000256" key="10">
    <source>
        <dbReference type="ARBA" id="ARBA00045970"/>
    </source>
</evidence>
<evidence type="ECO:0000256" key="11">
    <source>
        <dbReference type="SAM" id="MobiDB-lite"/>
    </source>
</evidence>
<sequence>MDNSFTVRVDKVFGSLNSSSNSSLRSLWSLTGEEVEKREWNRDRDSPDREDNPCSSTFEGFFSKQRKTAEKNLRTRSNDFEGDVDLDDVSDEEEDDDDDNEDEQQGTGSSGHNDQEDWEVRSSIGLDCTLDREEEEDVDDKFAIGKEDAGDRLYMKDITDYGPYLNSHNVLPESFDDHVRDSRANHMAAKARLIEDEGGDLKSILKRKEKCDNKSGKRVRFDPACKDTCEDELESAQDSVMVNSVEAITSEEDTSCLPQNTPLVPDYIQNPLKYTRYTFDSTTEVDEGANQQAYMEFLNRVKSSKSVDSQQEESSVDLPKSVRFVPKKKAAGDAITVKDIHSMKQSNNETSKEPIHRVGFTAGIAAAEVQDTEASAMEEDEPETTTQNTSGNSTKKPRQYRSMAQTEEDGC</sequence>
<dbReference type="GO" id="GO:0008380">
    <property type="term" value="P:RNA splicing"/>
    <property type="evidence" value="ECO:0007669"/>
    <property type="project" value="UniProtKB-KW"/>
</dbReference>
<protein>
    <recommendedName>
        <fullName evidence="9">U5 small nuclear ribonucleoprotein TSSC4</fullName>
    </recommendedName>
</protein>
<dbReference type="GO" id="GO:0005737">
    <property type="term" value="C:cytoplasm"/>
    <property type="evidence" value="ECO:0007669"/>
    <property type="project" value="UniProtKB-SubCell"/>
</dbReference>
<keyword evidence="5" id="KW-0507">mRNA processing</keyword>
<feature type="region of interest" description="Disordered" evidence="11">
    <location>
        <begin position="365"/>
        <end position="411"/>
    </location>
</feature>
<comment type="function">
    <text evidence="10">Protein associated with the U5 snRNP, during its maturation and its post-splicing recycling and which is required for spliceosomal tri-snRNP complex assembly in the nucleus. Has a molecular sequestering activity and transiently hinders SNRNP200 binding sites for constitutive splicing factors that intervene later during the assembly of the spliceosome and splicing. Together with its molecular sequestering activity, may also function as a molecular adapter and placeholder, coordinating the assembly of the U5 snRNP and its association with the U4/U6 di-snRNP.</text>
</comment>
<evidence type="ECO:0000313" key="13">
    <source>
        <dbReference type="Proteomes" id="UP000554482"/>
    </source>
</evidence>
<comment type="similarity">
    <text evidence="3">Belongs to the TSSC4 family.</text>
</comment>
<comment type="caution">
    <text evidence="12">The sequence shown here is derived from an EMBL/GenBank/DDBJ whole genome shotgun (WGS) entry which is preliminary data.</text>
</comment>
<feature type="compositionally biased region" description="Basic and acidic residues" evidence="11">
    <location>
        <begin position="67"/>
        <end position="79"/>
    </location>
</feature>
<keyword evidence="6" id="KW-0747">Spliceosome</keyword>
<gene>
    <name evidence="12" type="ORF">FRX31_030983</name>
</gene>
<evidence type="ECO:0000256" key="1">
    <source>
        <dbReference type="ARBA" id="ARBA00004123"/>
    </source>
</evidence>
<dbReference type="InterPro" id="IPR029338">
    <property type="entry name" value="TSSC4"/>
</dbReference>
<comment type="subcellular location">
    <subcellularLocation>
        <location evidence="2">Cytoplasm</location>
    </subcellularLocation>
    <subcellularLocation>
        <location evidence="1">Nucleus</location>
    </subcellularLocation>
</comment>
<keyword evidence="7" id="KW-0508">mRNA splicing</keyword>
<dbReference type="PANTHER" id="PTHR13445:SF3">
    <property type="entry name" value="U5 SMALL NUCLEAR RIBONUCLEOPROTEIN TSSC4"/>
    <property type="match status" value="1"/>
</dbReference>
<feature type="compositionally biased region" description="Acidic residues" evidence="11">
    <location>
        <begin position="80"/>
        <end position="104"/>
    </location>
</feature>
<reference evidence="12 13" key="1">
    <citation type="submission" date="2020-06" db="EMBL/GenBank/DDBJ databases">
        <title>Transcriptomic and genomic resources for Thalictrum thalictroides and T. hernandezii: Facilitating candidate gene discovery in an emerging model plant lineage.</title>
        <authorList>
            <person name="Arias T."/>
            <person name="Riano-Pachon D.M."/>
            <person name="Di Stilio V.S."/>
        </authorList>
    </citation>
    <scope>NUCLEOTIDE SEQUENCE [LARGE SCALE GENOMIC DNA]</scope>
    <source>
        <strain evidence="13">cv. WT478/WT964</strain>
        <tissue evidence="12">Leaves</tissue>
    </source>
</reference>